<accession>A0A6J4KST0</accession>
<dbReference type="InterPro" id="IPR051199">
    <property type="entry name" value="LPS_LOS_Heptosyltrfase"/>
</dbReference>
<reference evidence="3" key="1">
    <citation type="submission" date="2020-02" db="EMBL/GenBank/DDBJ databases">
        <authorList>
            <person name="Meier V. D."/>
        </authorList>
    </citation>
    <scope>NUCLEOTIDE SEQUENCE</scope>
    <source>
        <strain evidence="3">AVDCRST_MAG48</strain>
    </source>
</reference>
<dbReference type="GO" id="GO:0008713">
    <property type="term" value="F:ADP-heptose-lipopolysaccharide heptosyltransferase activity"/>
    <property type="evidence" value="ECO:0007669"/>
    <property type="project" value="TreeGrafter"/>
</dbReference>
<dbReference type="GO" id="GO:0009244">
    <property type="term" value="P:lipopolysaccharide core region biosynthetic process"/>
    <property type="evidence" value="ECO:0007669"/>
    <property type="project" value="TreeGrafter"/>
</dbReference>
<organism evidence="3">
    <name type="scientific">uncultured Friedmanniella sp</name>
    <dbReference type="NCBI Taxonomy" id="335381"/>
    <lineage>
        <taxon>Bacteria</taxon>
        <taxon>Bacillati</taxon>
        <taxon>Actinomycetota</taxon>
        <taxon>Actinomycetes</taxon>
        <taxon>Propionibacteriales</taxon>
        <taxon>Nocardioidaceae</taxon>
        <taxon>Friedmanniella</taxon>
        <taxon>environmental samples</taxon>
    </lineage>
</organism>
<dbReference type="EC" id="2.4.1.-" evidence="3"/>
<dbReference type="AlphaFoldDB" id="A0A6J4KST0"/>
<keyword evidence="2 3" id="KW-0808">Transferase</keyword>
<evidence type="ECO:0000256" key="1">
    <source>
        <dbReference type="ARBA" id="ARBA00022676"/>
    </source>
</evidence>
<dbReference type="PANTHER" id="PTHR30160:SF1">
    <property type="entry name" value="LIPOPOLYSACCHARIDE 1,2-N-ACETYLGLUCOSAMINETRANSFERASE-RELATED"/>
    <property type="match status" value="1"/>
</dbReference>
<name>A0A6J4KST0_9ACTN</name>
<keyword evidence="1 3" id="KW-0328">Glycosyltransferase</keyword>
<dbReference type="SUPFAM" id="SSF53756">
    <property type="entry name" value="UDP-Glycosyltransferase/glycogen phosphorylase"/>
    <property type="match status" value="1"/>
</dbReference>
<gene>
    <name evidence="3" type="ORF">AVDCRST_MAG48-2202</name>
</gene>
<protein>
    <submittedName>
        <fullName evidence="3">ADP-heptose--lipooligosaccharide heptosyltransferase II</fullName>
        <ecNumber evidence="3">2.4.1.-</ecNumber>
    </submittedName>
</protein>
<evidence type="ECO:0000313" key="3">
    <source>
        <dbReference type="EMBL" id="CAA9313205.1"/>
    </source>
</evidence>
<dbReference type="Pfam" id="PF01075">
    <property type="entry name" value="Glyco_transf_9"/>
    <property type="match status" value="1"/>
</dbReference>
<proteinExistence type="predicted"/>
<dbReference type="Gene3D" id="3.40.50.2000">
    <property type="entry name" value="Glycogen Phosphorylase B"/>
    <property type="match status" value="2"/>
</dbReference>
<evidence type="ECO:0000256" key="2">
    <source>
        <dbReference type="ARBA" id="ARBA00022679"/>
    </source>
</evidence>
<sequence>MDATRTWVGRAGPRFPGVRRIAVLRGGGLGDLVQSLPAAEALAAAYPDAALTLLGLPAHLALLADRPSPYRSLVGLPVRPGVRAGTEDPAATAAFLVRALAERFDLAVQLHGGGRNANPLLLELGARHTLGSRTDDAPELERTRPFLHLQHEVLRGLEVVALAGAAPVGLEPRLHLRPAEQEQRDAARGGPPTVVVHPGATDLRRHWPVERFAAVVGALVADGVRVELVGDASEADLAEALLAAVDAPHGRLASRVGAQDLGALVGTLAAADVVLANDSGPRHVAAAVGTRTAGVFWVGNVVTAAPLGRSRHRIQVGFTPRCPVCDRDLTEPGWTAERCEHDPSIVADVDPVRVLADVRALLADAVRERRGEEDGRRAGQPG</sequence>
<dbReference type="GO" id="GO:0005829">
    <property type="term" value="C:cytosol"/>
    <property type="evidence" value="ECO:0007669"/>
    <property type="project" value="TreeGrafter"/>
</dbReference>
<dbReference type="PANTHER" id="PTHR30160">
    <property type="entry name" value="TETRAACYLDISACCHARIDE 4'-KINASE-RELATED"/>
    <property type="match status" value="1"/>
</dbReference>
<dbReference type="EMBL" id="CADCTS010000313">
    <property type="protein sequence ID" value="CAA9313205.1"/>
    <property type="molecule type" value="Genomic_DNA"/>
</dbReference>
<dbReference type="InterPro" id="IPR002201">
    <property type="entry name" value="Glyco_trans_9"/>
</dbReference>